<keyword evidence="4" id="KW-1003">Cell membrane</keyword>
<reference evidence="10 11" key="1">
    <citation type="journal article" date="2013" name="Int. J. Syst. Evol. Microbiol.">
        <title>Celerinatantimonas yamalensis sp. nov., a cold-adapted diazotrophic bacterium from a cold permafrost brine.</title>
        <authorList>
            <person name="Shcherbakova V."/>
            <person name="Chuvilskaya N."/>
            <person name="Rivkina E."/>
            <person name="Demidov N."/>
            <person name="Uchaeva V."/>
            <person name="Suetin S."/>
            <person name="Suzina N."/>
            <person name="Gilichinsky D."/>
        </authorList>
    </citation>
    <scope>NUCLEOTIDE SEQUENCE [LARGE SCALE GENOMIC DNA]</scope>
    <source>
        <strain evidence="10 11">C7</strain>
    </source>
</reference>
<evidence type="ECO:0000256" key="3">
    <source>
        <dbReference type="ARBA" id="ARBA00006263"/>
    </source>
</evidence>
<keyword evidence="7 9" id="KW-1133">Transmembrane helix</keyword>
<gene>
    <name evidence="10" type="ORF">ABUE30_16270</name>
</gene>
<keyword evidence="11" id="KW-1185">Reference proteome</keyword>
<comment type="pathway">
    <text evidence="2">Cofactor biosynthesis; adenosylcobalamin biosynthesis.</text>
</comment>
<protein>
    <submittedName>
        <fullName evidence="10">Cobalamin biosynthesis protein</fullName>
    </submittedName>
</protein>
<evidence type="ECO:0000256" key="4">
    <source>
        <dbReference type="ARBA" id="ARBA00022475"/>
    </source>
</evidence>
<keyword evidence="8 9" id="KW-0472">Membrane</keyword>
<dbReference type="PANTHER" id="PTHR34308">
    <property type="entry name" value="COBALAMIN BIOSYNTHESIS PROTEIN CBIB"/>
    <property type="match status" value="1"/>
</dbReference>
<organism evidence="10 11">
    <name type="scientific">Celerinatantimonas yamalensis</name>
    <dbReference type="NCBI Taxonomy" id="559956"/>
    <lineage>
        <taxon>Bacteria</taxon>
        <taxon>Pseudomonadati</taxon>
        <taxon>Pseudomonadota</taxon>
        <taxon>Gammaproteobacteria</taxon>
        <taxon>Celerinatantimonadaceae</taxon>
        <taxon>Celerinatantimonas</taxon>
    </lineage>
</organism>
<evidence type="ECO:0000256" key="6">
    <source>
        <dbReference type="ARBA" id="ARBA00022692"/>
    </source>
</evidence>
<comment type="similarity">
    <text evidence="3">Belongs to the CobD/CbiB family.</text>
</comment>
<dbReference type="Pfam" id="PF03186">
    <property type="entry name" value="CobD_Cbib"/>
    <property type="match status" value="1"/>
</dbReference>
<evidence type="ECO:0000256" key="1">
    <source>
        <dbReference type="ARBA" id="ARBA00004651"/>
    </source>
</evidence>
<dbReference type="EMBL" id="JBEQCT010000009">
    <property type="protein sequence ID" value="MFM2486588.1"/>
    <property type="molecule type" value="Genomic_DNA"/>
</dbReference>
<dbReference type="PANTHER" id="PTHR34308:SF1">
    <property type="entry name" value="COBALAMIN BIOSYNTHESIS PROTEIN CBIB"/>
    <property type="match status" value="1"/>
</dbReference>
<comment type="caution">
    <text evidence="10">The sequence shown here is derived from an EMBL/GenBank/DDBJ whole genome shotgun (WGS) entry which is preliminary data.</text>
</comment>
<evidence type="ECO:0000256" key="9">
    <source>
        <dbReference type="SAM" id="Phobius"/>
    </source>
</evidence>
<proteinExistence type="inferred from homology"/>
<comment type="subcellular location">
    <subcellularLocation>
        <location evidence="1">Cell membrane</location>
        <topology evidence="1">Multi-pass membrane protein</topology>
    </subcellularLocation>
</comment>
<dbReference type="InterPro" id="IPR004485">
    <property type="entry name" value="Cobalamin_biosynth_CobD/CbiB"/>
</dbReference>
<evidence type="ECO:0000256" key="5">
    <source>
        <dbReference type="ARBA" id="ARBA00022573"/>
    </source>
</evidence>
<keyword evidence="6 9" id="KW-0812">Transmembrane</keyword>
<dbReference type="Proteomes" id="UP001629953">
    <property type="component" value="Unassembled WGS sequence"/>
</dbReference>
<evidence type="ECO:0000256" key="2">
    <source>
        <dbReference type="ARBA" id="ARBA00004953"/>
    </source>
</evidence>
<feature type="transmembrane region" description="Helical" evidence="9">
    <location>
        <begin position="59"/>
        <end position="79"/>
    </location>
</feature>
<dbReference type="RefSeq" id="WP_408624891.1">
    <property type="nucleotide sequence ID" value="NZ_JBEQCT010000009.1"/>
</dbReference>
<feature type="transmembrane region" description="Helical" evidence="9">
    <location>
        <begin position="158"/>
        <end position="179"/>
    </location>
</feature>
<evidence type="ECO:0000256" key="8">
    <source>
        <dbReference type="ARBA" id="ARBA00023136"/>
    </source>
</evidence>
<name>A0ABW9GCF2_9GAMM</name>
<evidence type="ECO:0000313" key="11">
    <source>
        <dbReference type="Proteomes" id="UP001629953"/>
    </source>
</evidence>
<keyword evidence="5" id="KW-0169">Cobalamin biosynthesis</keyword>
<sequence>MNEQWLSVVVVLLPLFAISAEWLIGLPGYWHPLYYFRLIAELIAQRVNRPENGVSQQRLAGHLSLLLMVSLPVITYWGLSVLADMPLLLNGVLLFFLLCWRPVMRDLKQTVAKLADQQEPLARIQLSAWVLRDTHQLQQAQITAAASESLILNLAHSWFGVLFWYALGGVYGALVYRLIDILHQCWNRKKPTFGHFGQPVDIIHQWLCWLPDQLISLLMCCFGAMGKNWQQRRLGFRWKRTSSGQLVGICACWLNAELGGQRFYQGKACSSALFGPINHPPLARDFSLLCQRCYFVACCFLLWVVYPILLCRYLVFGF</sequence>
<evidence type="ECO:0000313" key="10">
    <source>
        <dbReference type="EMBL" id="MFM2486588.1"/>
    </source>
</evidence>
<feature type="transmembrane region" description="Helical" evidence="9">
    <location>
        <begin position="86"/>
        <end position="103"/>
    </location>
</feature>
<accession>A0ABW9GCF2</accession>
<feature type="transmembrane region" description="Helical" evidence="9">
    <location>
        <begin position="293"/>
        <end position="315"/>
    </location>
</feature>
<evidence type="ECO:0000256" key="7">
    <source>
        <dbReference type="ARBA" id="ARBA00022989"/>
    </source>
</evidence>